<dbReference type="PANTHER" id="PTHR46179">
    <property type="entry name" value="ZINC FINGER PROTEIN"/>
    <property type="match status" value="1"/>
</dbReference>
<keyword evidence="1" id="KW-0479">Metal-binding</keyword>
<dbReference type="GO" id="GO:0005634">
    <property type="term" value="C:nucleus"/>
    <property type="evidence" value="ECO:0007669"/>
    <property type="project" value="TreeGrafter"/>
</dbReference>
<dbReference type="EMBL" id="JAULSR010000001">
    <property type="protein sequence ID" value="KAK0635108.1"/>
    <property type="molecule type" value="Genomic_DNA"/>
</dbReference>
<feature type="domain" description="C2H2-type" evidence="3">
    <location>
        <begin position="607"/>
        <end position="641"/>
    </location>
</feature>
<evidence type="ECO:0000313" key="4">
    <source>
        <dbReference type="EMBL" id="KAK0635108.1"/>
    </source>
</evidence>
<dbReference type="PROSITE" id="PS50157">
    <property type="entry name" value="ZINC_FINGER_C2H2_2"/>
    <property type="match status" value="2"/>
</dbReference>
<feature type="region of interest" description="Disordered" evidence="2">
    <location>
        <begin position="162"/>
        <end position="234"/>
    </location>
</feature>
<dbReference type="Gene3D" id="3.30.160.60">
    <property type="entry name" value="Classic Zinc Finger"/>
    <property type="match status" value="1"/>
</dbReference>
<feature type="compositionally biased region" description="Polar residues" evidence="2">
    <location>
        <begin position="559"/>
        <end position="573"/>
    </location>
</feature>
<keyword evidence="5" id="KW-1185">Reference proteome</keyword>
<feature type="region of interest" description="Disordered" evidence="2">
    <location>
        <begin position="559"/>
        <end position="601"/>
    </location>
</feature>
<dbReference type="GO" id="GO:0006357">
    <property type="term" value="P:regulation of transcription by RNA polymerase II"/>
    <property type="evidence" value="ECO:0007669"/>
    <property type="project" value="TreeGrafter"/>
</dbReference>
<dbReference type="Proteomes" id="UP001174934">
    <property type="component" value="Unassembled WGS sequence"/>
</dbReference>
<evidence type="ECO:0000256" key="1">
    <source>
        <dbReference type="PROSITE-ProRule" id="PRU00042"/>
    </source>
</evidence>
<feature type="compositionally biased region" description="Polar residues" evidence="2">
    <location>
        <begin position="585"/>
        <end position="595"/>
    </location>
</feature>
<sequence length="745" mass="81642">MGAASQVRPTTVLNFGSPREALNLSGTCVPIPLLSAQARSRHVRFHLVGRARVERPNSTIQPRHQHQQLSPLYNSPNQLPYYDYDTAQQAATSFHADHSNNIDLDFDADRNCPSLSSSPISTQSLLSQYSGIQAAPLSTFDSIPTIAVPRLTQGSLFDFSQSNQTGLGDSNTPLFPDADPMQTDAWAPSGQLTPRSTGRISHHHRESSLSSLGSTTGPASPYSHSTSNPHIAVTDSLGDGYHGLPNADDFNYQLATKSLPSVQPHDTFYANYSTYGPTDNTAITTYPHNAATPKRKNERGLLQPPEPFIGSSRSRPMSVASSITSDSPATPSGELEDDSRRRSNAINTVPKLDRTMTDIYSDELYSPSFNITSSVASQAPRSPGNNELFNQRLQAANSHNSQQLLSVAQSPVATISRGRSPFRNGSPLAPVSMHDFSSTMSSPQMRFSTAQQIREQNKAAQDALQQQMSRTADTSTPQTISPKDALLDFQENDGEPDFPLFPQQNSNRFNSDSVSKNISQNQQTFNEIPMDTTALQNYFASQLPTNIQIPQQYPFIAQPRQQSSVPSLSNESLAPSRMSPAEIATTESAHSNSPQRPAVTSADGGTYTCTYHGCTLRFETPALLQKHKREGHRQAHSLIGPHRSESVGVVSGMTTTLLNSQAGPHRCDRTNPSTGKPCNTIFSRPYDLTRHEDTIHNARKQKVRCDLCTDEKTFSRADALTRHYRVCHPDVEFHGKQRRRGGQSG</sequence>
<keyword evidence="1" id="KW-0862">Zinc</keyword>
<comment type="caution">
    <text evidence="4">The sequence shown here is derived from an EMBL/GenBank/DDBJ whole genome shotgun (WGS) entry which is preliminary data.</text>
</comment>
<dbReference type="SMART" id="SM00355">
    <property type="entry name" value="ZnF_C2H2"/>
    <property type="match status" value="3"/>
</dbReference>
<keyword evidence="1" id="KW-0863">Zinc-finger</keyword>
<organism evidence="4 5">
    <name type="scientific">Bombardia bombarda</name>
    <dbReference type="NCBI Taxonomy" id="252184"/>
    <lineage>
        <taxon>Eukaryota</taxon>
        <taxon>Fungi</taxon>
        <taxon>Dikarya</taxon>
        <taxon>Ascomycota</taxon>
        <taxon>Pezizomycotina</taxon>
        <taxon>Sordariomycetes</taxon>
        <taxon>Sordariomycetidae</taxon>
        <taxon>Sordariales</taxon>
        <taxon>Lasiosphaeriaceae</taxon>
        <taxon>Bombardia</taxon>
    </lineage>
</organism>
<dbReference type="PANTHER" id="PTHR46179:SF19">
    <property type="entry name" value="C2H2 FINGER DOMAIN TRANSCRIPTION FACTOR (EUROFUNG)-RELATED"/>
    <property type="match status" value="1"/>
</dbReference>
<feature type="region of interest" description="Disordered" evidence="2">
    <location>
        <begin position="416"/>
        <end position="480"/>
    </location>
</feature>
<dbReference type="PROSITE" id="PS00028">
    <property type="entry name" value="ZINC_FINGER_C2H2_1"/>
    <property type="match status" value="1"/>
</dbReference>
<feature type="compositionally biased region" description="Low complexity" evidence="2">
    <location>
        <begin position="208"/>
        <end position="217"/>
    </location>
</feature>
<protein>
    <recommendedName>
        <fullName evidence="3">C2H2-type domain-containing protein</fullName>
    </recommendedName>
</protein>
<dbReference type="AlphaFoldDB" id="A0AA40CF37"/>
<dbReference type="InterPro" id="IPR051061">
    <property type="entry name" value="Zinc_finger_trans_reg"/>
</dbReference>
<evidence type="ECO:0000256" key="2">
    <source>
        <dbReference type="SAM" id="MobiDB-lite"/>
    </source>
</evidence>
<gene>
    <name evidence="4" type="ORF">B0T17DRAFT_30930</name>
</gene>
<dbReference type="GO" id="GO:0008270">
    <property type="term" value="F:zinc ion binding"/>
    <property type="evidence" value="ECO:0007669"/>
    <property type="project" value="UniProtKB-KW"/>
</dbReference>
<feature type="compositionally biased region" description="Polar residues" evidence="2">
    <location>
        <begin position="162"/>
        <end position="173"/>
    </location>
</feature>
<feature type="compositionally biased region" description="Polar residues" evidence="2">
    <location>
        <begin position="435"/>
        <end position="454"/>
    </location>
</feature>
<evidence type="ECO:0000259" key="3">
    <source>
        <dbReference type="PROSITE" id="PS50157"/>
    </source>
</evidence>
<dbReference type="InterPro" id="IPR013087">
    <property type="entry name" value="Znf_C2H2_type"/>
</dbReference>
<evidence type="ECO:0000313" key="5">
    <source>
        <dbReference type="Proteomes" id="UP001174934"/>
    </source>
</evidence>
<accession>A0AA40CF37</accession>
<feature type="compositionally biased region" description="Polar residues" evidence="2">
    <location>
        <begin position="190"/>
        <end position="199"/>
    </location>
</feature>
<reference evidence="4" key="1">
    <citation type="submission" date="2023-06" db="EMBL/GenBank/DDBJ databases">
        <title>Genome-scale phylogeny and comparative genomics of the fungal order Sordariales.</title>
        <authorList>
            <consortium name="Lawrence Berkeley National Laboratory"/>
            <person name="Hensen N."/>
            <person name="Bonometti L."/>
            <person name="Westerberg I."/>
            <person name="Brannstrom I.O."/>
            <person name="Guillou S."/>
            <person name="Cros-Aarteil S."/>
            <person name="Calhoun S."/>
            <person name="Haridas S."/>
            <person name="Kuo A."/>
            <person name="Mondo S."/>
            <person name="Pangilinan J."/>
            <person name="Riley R."/>
            <person name="LaButti K."/>
            <person name="Andreopoulos B."/>
            <person name="Lipzen A."/>
            <person name="Chen C."/>
            <person name="Yanf M."/>
            <person name="Daum C."/>
            <person name="Ng V."/>
            <person name="Clum A."/>
            <person name="Steindorff A."/>
            <person name="Ohm R."/>
            <person name="Martin F."/>
            <person name="Silar P."/>
            <person name="Natvig D."/>
            <person name="Lalanne C."/>
            <person name="Gautier V."/>
            <person name="Ament-velasquez S.L."/>
            <person name="Kruys A."/>
            <person name="Hutchinson M.I."/>
            <person name="Powell A.J."/>
            <person name="Barry K."/>
            <person name="Miller A.N."/>
            <person name="Grigoriev I.V."/>
            <person name="Debuchy R."/>
            <person name="Gladieux P."/>
            <person name="Thoren M.H."/>
            <person name="Johannesson H."/>
        </authorList>
    </citation>
    <scope>NUCLEOTIDE SEQUENCE</scope>
    <source>
        <strain evidence="4">SMH3391-2</strain>
    </source>
</reference>
<feature type="domain" description="C2H2-type" evidence="3">
    <location>
        <begin position="665"/>
        <end position="701"/>
    </location>
</feature>
<proteinExistence type="predicted"/>
<name>A0AA40CF37_9PEZI</name>
<feature type="region of interest" description="Disordered" evidence="2">
    <location>
        <begin position="283"/>
        <end position="349"/>
    </location>
</feature>
<feature type="compositionally biased region" description="Low complexity" evidence="2">
    <location>
        <begin position="311"/>
        <end position="322"/>
    </location>
</feature>
<feature type="compositionally biased region" description="Polar residues" evidence="2">
    <location>
        <begin position="463"/>
        <end position="480"/>
    </location>
</feature>